<evidence type="ECO:0000256" key="2">
    <source>
        <dbReference type="SAM" id="Phobius"/>
    </source>
</evidence>
<dbReference type="AlphaFoldDB" id="B8LVV3"/>
<feature type="compositionally biased region" description="Basic and acidic residues" evidence="1">
    <location>
        <begin position="329"/>
        <end position="343"/>
    </location>
</feature>
<feature type="compositionally biased region" description="Basic and acidic residues" evidence="1">
    <location>
        <begin position="271"/>
        <end position="283"/>
    </location>
</feature>
<feature type="transmembrane region" description="Helical" evidence="2">
    <location>
        <begin position="195"/>
        <end position="216"/>
    </location>
</feature>
<sequence>MPSMCFTPPAKQLSSTGGHMNQIHGNRDRLIEDIRVCGQFLNGLDALSGEMASNSTLLSFVEACERVVVALGREQRIQSQEGRAIQGLIRKDWRLSSGEIPGTTPSVPRKHVAASHATILEHTLLDYGKDHSELKYRREEICEDKVCAVENLHDICKVQKIDPNMAQTCKMCFPEKNTQLINAHCQAKWKREQKAFYVVSFVLIGITLISGLILYIRRRYLRAKNPHADENATNETGINPPGELYYYDGPRSILPTERHSSLAVNCSPEPRQNEDSKRYHNSWDDNEDGVISTSAAHRRLKQLGILSRTGRKKIHDLFDLEALQSRRGTIKDSQRRSDEKDRVPVMPWAPNASVRLSSRSSPTVRQATRSKTPSAVELQEMA</sequence>
<reference evidence="4" key="1">
    <citation type="journal article" date="2015" name="Genome Announc.">
        <title>Genome sequence of the AIDS-associated pathogen Penicillium marneffei (ATCC18224) and its near taxonomic relative Talaromyces stipitatus (ATCC10500).</title>
        <authorList>
            <person name="Nierman W.C."/>
            <person name="Fedorova-Abrams N.D."/>
            <person name="Andrianopoulos A."/>
        </authorList>
    </citation>
    <scope>NUCLEOTIDE SEQUENCE [LARGE SCALE GENOMIC DNA]</scope>
    <source>
        <strain evidence="4">ATCC 10500 / CBS 375.48 / QM 6759 / NRRL 1006</strain>
    </source>
</reference>
<keyword evidence="2" id="KW-1133">Transmembrane helix</keyword>
<dbReference type="RefSeq" id="XP_002341706.1">
    <property type="nucleotide sequence ID" value="XM_002341665.1"/>
</dbReference>
<evidence type="ECO:0000313" key="3">
    <source>
        <dbReference type="EMBL" id="EED24319.1"/>
    </source>
</evidence>
<dbReference type="HOGENOM" id="CLU_039210_0_0_1"/>
<evidence type="ECO:0000256" key="1">
    <source>
        <dbReference type="SAM" id="MobiDB-lite"/>
    </source>
</evidence>
<keyword evidence="2" id="KW-0812">Transmembrane</keyword>
<feature type="region of interest" description="Disordered" evidence="1">
    <location>
        <begin position="259"/>
        <end position="286"/>
    </location>
</feature>
<protein>
    <submittedName>
        <fullName evidence="3">Uncharacterized protein</fullName>
    </submittedName>
</protein>
<gene>
    <name evidence="3" type="ORF">TSTA_076840</name>
</gene>
<name>B8LVV3_TALSN</name>
<feature type="region of interest" description="Disordered" evidence="1">
    <location>
        <begin position="329"/>
        <end position="382"/>
    </location>
</feature>
<keyword evidence="2" id="KW-0472">Membrane</keyword>
<evidence type="ECO:0000313" key="4">
    <source>
        <dbReference type="Proteomes" id="UP000001745"/>
    </source>
</evidence>
<feature type="compositionally biased region" description="Polar residues" evidence="1">
    <location>
        <begin position="354"/>
        <end position="373"/>
    </location>
</feature>
<dbReference type="GeneID" id="8106022"/>
<organism evidence="3 4">
    <name type="scientific">Talaromyces stipitatus (strain ATCC 10500 / CBS 375.48 / QM 6759 / NRRL 1006)</name>
    <name type="common">Penicillium stipitatum</name>
    <dbReference type="NCBI Taxonomy" id="441959"/>
    <lineage>
        <taxon>Eukaryota</taxon>
        <taxon>Fungi</taxon>
        <taxon>Dikarya</taxon>
        <taxon>Ascomycota</taxon>
        <taxon>Pezizomycotina</taxon>
        <taxon>Eurotiomycetes</taxon>
        <taxon>Eurotiomycetidae</taxon>
        <taxon>Eurotiales</taxon>
        <taxon>Trichocomaceae</taxon>
        <taxon>Talaromyces</taxon>
        <taxon>Talaromyces sect. Talaromyces</taxon>
    </lineage>
</organism>
<dbReference type="eggNOG" id="ENOG502RNUN">
    <property type="taxonomic scope" value="Eukaryota"/>
</dbReference>
<dbReference type="VEuPathDB" id="FungiDB:TSTA_076840"/>
<dbReference type="EMBL" id="EQ962652">
    <property type="protein sequence ID" value="EED24319.1"/>
    <property type="molecule type" value="Genomic_DNA"/>
</dbReference>
<dbReference type="Proteomes" id="UP000001745">
    <property type="component" value="Unassembled WGS sequence"/>
</dbReference>
<dbReference type="InParanoid" id="B8LVV3"/>
<dbReference type="PhylomeDB" id="B8LVV3"/>
<dbReference type="OrthoDB" id="4224912at2759"/>
<keyword evidence="4" id="KW-1185">Reference proteome</keyword>
<accession>B8LVV3</accession>
<proteinExistence type="predicted"/>